<evidence type="ECO:0000313" key="2">
    <source>
        <dbReference type="Proteomes" id="UP000007820"/>
    </source>
</evidence>
<organism evidence="1 2">
    <name type="scientific">Prevotella dentalis (strain ATCC 49559 / DSM 3688 / JCM 13448 / NCTC 12043 / ES 2772)</name>
    <name type="common">Mitsuokella dentalis</name>
    <dbReference type="NCBI Taxonomy" id="908937"/>
    <lineage>
        <taxon>Bacteria</taxon>
        <taxon>Pseudomonadati</taxon>
        <taxon>Bacteroidota</taxon>
        <taxon>Bacteroidia</taxon>
        <taxon>Bacteroidales</taxon>
        <taxon>Prevotellaceae</taxon>
        <taxon>Prevotella</taxon>
    </lineage>
</organism>
<comment type="caution">
    <text evidence="1">The sequence shown here is derived from an EMBL/GenBank/DDBJ whole genome shotgun (WGS) entry which is preliminary data.</text>
</comment>
<dbReference type="EMBL" id="AFPW01000028">
    <property type="protein sequence ID" value="EGQ13454.1"/>
    <property type="molecule type" value="Genomic_DNA"/>
</dbReference>
<protein>
    <submittedName>
        <fullName evidence="1">Uncharacterized protein</fullName>
    </submittedName>
</protein>
<proteinExistence type="predicted"/>
<dbReference type="Proteomes" id="UP000007820">
    <property type="component" value="Unassembled WGS sequence"/>
</dbReference>
<sequence>MCTALRLHANLKLLEKDHPVVVELVVQYSQLAHIREVEAAQQMGLSFY</sequence>
<reference evidence="1 2" key="1">
    <citation type="submission" date="2011-04" db="EMBL/GenBank/DDBJ databases">
        <authorList>
            <person name="Muzny D."/>
            <person name="Qin X."/>
            <person name="Deng J."/>
            <person name="Jiang H."/>
            <person name="Liu Y."/>
            <person name="Qu J."/>
            <person name="Song X.-Z."/>
            <person name="Zhang L."/>
            <person name="Thornton R."/>
            <person name="Coyle M."/>
            <person name="Francisco L."/>
            <person name="Jackson L."/>
            <person name="Javaid M."/>
            <person name="Korchina V."/>
            <person name="Kovar C."/>
            <person name="Mata R."/>
            <person name="Mathew T."/>
            <person name="Ngo R."/>
            <person name="Nguyen L."/>
            <person name="Nguyen N."/>
            <person name="Okwuonu G."/>
            <person name="Ongeri F."/>
            <person name="Pham C."/>
            <person name="Simmons D."/>
            <person name="Wilczek-Boney K."/>
            <person name="Hale W."/>
            <person name="Jakkamsetti A."/>
            <person name="Pham P."/>
            <person name="Ruth R."/>
            <person name="San Lucas F."/>
            <person name="Warren J."/>
            <person name="Zhang J."/>
            <person name="Zhao Z."/>
            <person name="Zhou C."/>
            <person name="Zhu D."/>
            <person name="Lee S."/>
            <person name="Bess C."/>
            <person name="Blankenburg K."/>
            <person name="Forbes L."/>
            <person name="Fu Q."/>
            <person name="Gubbala S."/>
            <person name="Hirani K."/>
            <person name="Jayaseelan J.C."/>
            <person name="Lara F."/>
            <person name="Munidasa M."/>
            <person name="Palculict T."/>
            <person name="Patil S."/>
            <person name="Pu L.-L."/>
            <person name="Saada N."/>
            <person name="Tang L."/>
            <person name="Weissenberger G."/>
            <person name="Zhu Y."/>
            <person name="Hemphill L."/>
            <person name="Shang Y."/>
            <person name="Youmans B."/>
            <person name="Ayvaz T."/>
            <person name="Ross M."/>
            <person name="Santibanez J."/>
            <person name="Aqrawi P."/>
            <person name="Gross S."/>
            <person name="Joshi V."/>
            <person name="Fowler G."/>
            <person name="Nazareth L."/>
            <person name="Reid J."/>
            <person name="Worley K."/>
            <person name="Petrosino J."/>
            <person name="Highlander S."/>
            <person name="Gibbs R."/>
        </authorList>
    </citation>
    <scope>NUCLEOTIDE SEQUENCE [LARGE SCALE GENOMIC DNA]</scope>
    <source>
        <strain evidence="1 2">DSM 3688</strain>
    </source>
</reference>
<accession>F9D533</accession>
<dbReference type="AlphaFoldDB" id="F9D533"/>
<name>F9D533_PREDD</name>
<evidence type="ECO:0000313" key="1">
    <source>
        <dbReference type="EMBL" id="EGQ13454.1"/>
    </source>
</evidence>
<gene>
    <name evidence="1" type="ORF">HMPREF9136_1961</name>
</gene>